<dbReference type="GO" id="GO:0005783">
    <property type="term" value="C:endoplasmic reticulum"/>
    <property type="evidence" value="ECO:0000318"/>
    <property type="project" value="GO_Central"/>
</dbReference>
<reference evidence="8" key="1">
    <citation type="journal article" date="2014" name="Nat. Commun.">
        <title>The tobacco genome sequence and its comparison with those of tomato and potato.</title>
        <authorList>
            <person name="Sierro N."/>
            <person name="Battey J.N."/>
            <person name="Ouadi S."/>
            <person name="Bakaher N."/>
            <person name="Bovet L."/>
            <person name="Willig A."/>
            <person name="Goepfert S."/>
            <person name="Peitsch M.C."/>
            <person name="Ivanov N.V."/>
        </authorList>
    </citation>
    <scope>NUCLEOTIDE SEQUENCE [LARGE SCALE GENOMIC DNA]</scope>
</reference>
<evidence type="ECO:0000256" key="1">
    <source>
        <dbReference type="ARBA" id="ARBA00004586"/>
    </source>
</evidence>
<name>A0A1S4CIA4_TOBAC</name>
<keyword evidence="5 7" id="KW-1133">Transmembrane helix</keyword>
<evidence type="ECO:0000256" key="3">
    <source>
        <dbReference type="ARBA" id="ARBA00022692"/>
    </source>
</evidence>
<keyword evidence="4" id="KW-0256">Endoplasmic reticulum</keyword>
<dbReference type="InterPro" id="IPR028945">
    <property type="entry name" value="Get1"/>
</dbReference>
<sequence>MEESMVKLEGSVAAPMIFFIVVAVQYLSRYVEINMSRVSVNAGELQLRAEIKQLLKEANAMSQPSTFAQAAKLRRMAAAKEQELVKNHEKLRKEMKSSYDSHTKTLIILKLLITQFLMYLLLIIWFWRIPVASIPKQLVQPFGKILSWRAGGHVNENVMVGIIPWLIFSTRVSKLICRKIFK</sequence>
<keyword evidence="8" id="KW-1185">Reference proteome</keyword>
<reference evidence="9" key="2">
    <citation type="submission" date="2025-08" db="UniProtKB">
        <authorList>
            <consortium name="RefSeq"/>
        </authorList>
    </citation>
    <scope>IDENTIFICATION</scope>
    <source>
        <tissue evidence="9">Leaf</tissue>
    </source>
</reference>
<accession>A0A1S4CIA4</accession>
<evidence type="ECO:0000313" key="8">
    <source>
        <dbReference type="Proteomes" id="UP000790787"/>
    </source>
</evidence>
<gene>
    <name evidence="9" type="primary">LOC107819343</name>
</gene>
<evidence type="ECO:0000256" key="5">
    <source>
        <dbReference type="ARBA" id="ARBA00022989"/>
    </source>
</evidence>
<evidence type="ECO:0000256" key="2">
    <source>
        <dbReference type="ARBA" id="ARBA00010799"/>
    </source>
</evidence>
<dbReference type="STRING" id="4097.A0A1S4CIA4"/>
<keyword evidence="6 7" id="KW-0472">Membrane</keyword>
<dbReference type="GO" id="GO:0005634">
    <property type="term" value="C:nucleus"/>
    <property type="evidence" value="ECO:0000318"/>
    <property type="project" value="GO_Central"/>
</dbReference>
<dbReference type="OMA" id="LYVEQHN"/>
<evidence type="ECO:0000313" key="9">
    <source>
        <dbReference type="RefSeq" id="XP_016500930.1"/>
    </source>
</evidence>
<evidence type="ECO:0000256" key="4">
    <source>
        <dbReference type="ARBA" id="ARBA00022824"/>
    </source>
</evidence>
<dbReference type="AlphaFoldDB" id="A0A1S4CIA4"/>
<comment type="similarity">
    <text evidence="2">Belongs to the WRB/GET1 family.</text>
</comment>
<dbReference type="KEGG" id="nta:107819343"/>
<feature type="transmembrane region" description="Helical" evidence="7">
    <location>
        <begin position="158"/>
        <end position="177"/>
    </location>
</feature>
<keyword evidence="3 7" id="KW-0812">Transmembrane</keyword>
<feature type="transmembrane region" description="Helical" evidence="7">
    <location>
        <begin position="12"/>
        <end position="28"/>
    </location>
</feature>
<dbReference type="GO" id="GO:0071816">
    <property type="term" value="P:tail-anchored membrane protein insertion into ER membrane"/>
    <property type="evidence" value="ECO:0007669"/>
    <property type="project" value="InterPro"/>
</dbReference>
<feature type="transmembrane region" description="Helical" evidence="7">
    <location>
        <begin position="105"/>
        <end position="127"/>
    </location>
</feature>
<proteinExistence type="inferred from homology"/>
<dbReference type="OrthoDB" id="512018at2759"/>
<organism evidence="8 9">
    <name type="scientific">Nicotiana tabacum</name>
    <name type="common">Common tobacco</name>
    <dbReference type="NCBI Taxonomy" id="4097"/>
    <lineage>
        <taxon>Eukaryota</taxon>
        <taxon>Viridiplantae</taxon>
        <taxon>Streptophyta</taxon>
        <taxon>Embryophyta</taxon>
        <taxon>Tracheophyta</taxon>
        <taxon>Spermatophyta</taxon>
        <taxon>Magnoliopsida</taxon>
        <taxon>eudicotyledons</taxon>
        <taxon>Gunneridae</taxon>
        <taxon>Pentapetalae</taxon>
        <taxon>asterids</taxon>
        <taxon>lamiids</taxon>
        <taxon>Solanales</taxon>
        <taxon>Solanaceae</taxon>
        <taxon>Nicotianoideae</taxon>
        <taxon>Nicotianeae</taxon>
        <taxon>Nicotiana</taxon>
    </lineage>
</organism>
<dbReference type="RefSeq" id="XP_016500930.1">
    <property type="nucleotide sequence ID" value="XM_016645444.2"/>
</dbReference>
<dbReference type="Pfam" id="PF04420">
    <property type="entry name" value="CHD5"/>
    <property type="match status" value="1"/>
</dbReference>
<evidence type="ECO:0000256" key="7">
    <source>
        <dbReference type="SAM" id="Phobius"/>
    </source>
</evidence>
<dbReference type="PANTHER" id="PTHR42650">
    <property type="entry name" value="TAIL-ANCHORED PROTEIN INSERTION RECEPTOR WRB"/>
    <property type="match status" value="1"/>
</dbReference>
<dbReference type="Proteomes" id="UP000790787">
    <property type="component" value="Chromosome 3"/>
</dbReference>
<dbReference type="GeneID" id="107819343"/>
<protein>
    <submittedName>
        <fullName evidence="9">Protein GET1 isoform X1</fullName>
    </submittedName>
    <submittedName>
        <fullName evidence="9">Uncharacterized protein isoform X1</fullName>
    </submittedName>
</protein>
<dbReference type="RefSeq" id="XP_016500930.1">
    <property type="nucleotide sequence ID" value="XM_016645444.1"/>
</dbReference>
<dbReference type="GO" id="GO:0005789">
    <property type="term" value="C:endoplasmic reticulum membrane"/>
    <property type="evidence" value="ECO:0007669"/>
    <property type="project" value="UniProtKB-SubCell"/>
</dbReference>
<comment type="subcellular location">
    <subcellularLocation>
        <location evidence="1">Endoplasmic reticulum membrane</location>
    </subcellularLocation>
</comment>
<dbReference type="PANTHER" id="PTHR42650:SF1">
    <property type="entry name" value="GUIDED ENTRY OF TAIL-ANCHORED PROTEINS FACTOR 1"/>
    <property type="match status" value="1"/>
</dbReference>
<evidence type="ECO:0000256" key="6">
    <source>
        <dbReference type="ARBA" id="ARBA00023136"/>
    </source>
</evidence>
<dbReference type="PaxDb" id="4097-A0A1S4CIA4"/>